<feature type="compositionally biased region" description="Basic and acidic residues" evidence="1">
    <location>
        <begin position="71"/>
        <end position="83"/>
    </location>
</feature>
<evidence type="ECO:0000313" key="3">
    <source>
        <dbReference type="Proteomes" id="UP000620104"/>
    </source>
</evidence>
<dbReference type="PANTHER" id="PTHR13211">
    <property type="entry name" value="TELOMERASE CAJAL BODY PROTEIN 1"/>
    <property type="match status" value="1"/>
</dbReference>
<accession>A0A8H3TS38</accession>
<reference evidence="2" key="1">
    <citation type="submission" date="2020-07" db="EMBL/GenBank/DDBJ databases">
        <title>Draft Genome Sequence of a Deep-Sea Yeast, Naganishia (Cryptococcus) liquefaciens strain N6.</title>
        <authorList>
            <person name="Han Y.W."/>
            <person name="Kajitani R."/>
            <person name="Morimoto H."/>
            <person name="Parhat M."/>
            <person name="Tsubouchi H."/>
            <person name="Bakenova O."/>
            <person name="Ogata M."/>
            <person name="Argunhan B."/>
            <person name="Aoki R."/>
            <person name="Kajiwara S."/>
            <person name="Itoh T."/>
            <person name="Iwasaki H."/>
        </authorList>
    </citation>
    <scope>NUCLEOTIDE SEQUENCE</scope>
    <source>
        <strain evidence="2">N6</strain>
    </source>
</reference>
<dbReference type="EMBL" id="BLZA01000018">
    <property type="protein sequence ID" value="GHJ86416.1"/>
    <property type="molecule type" value="Genomic_DNA"/>
</dbReference>
<dbReference type="Gene3D" id="2.130.10.10">
    <property type="entry name" value="YVTN repeat-like/Quinoprotein amine dehydrogenase"/>
    <property type="match status" value="1"/>
</dbReference>
<dbReference type="PANTHER" id="PTHR13211:SF0">
    <property type="entry name" value="TELOMERASE CAJAL BODY PROTEIN 1"/>
    <property type="match status" value="1"/>
</dbReference>
<feature type="compositionally biased region" description="Polar residues" evidence="1">
    <location>
        <begin position="84"/>
        <end position="103"/>
    </location>
</feature>
<organism evidence="2 3">
    <name type="scientific">Naganishia liquefaciens</name>
    <dbReference type="NCBI Taxonomy" id="104408"/>
    <lineage>
        <taxon>Eukaryota</taxon>
        <taxon>Fungi</taxon>
        <taxon>Dikarya</taxon>
        <taxon>Basidiomycota</taxon>
        <taxon>Agaricomycotina</taxon>
        <taxon>Tremellomycetes</taxon>
        <taxon>Filobasidiales</taxon>
        <taxon>Filobasidiaceae</taxon>
        <taxon>Naganishia</taxon>
    </lineage>
</organism>
<feature type="compositionally biased region" description="Acidic residues" evidence="1">
    <location>
        <begin position="387"/>
        <end position="399"/>
    </location>
</feature>
<proteinExistence type="predicted"/>
<dbReference type="AlphaFoldDB" id="A0A8H3TS38"/>
<evidence type="ECO:0000256" key="1">
    <source>
        <dbReference type="SAM" id="MobiDB-lite"/>
    </source>
</evidence>
<dbReference type="InterPro" id="IPR036322">
    <property type="entry name" value="WD40_repeat_dom_sf"/>
</dbReference>
<comment type="caution">
    <text evidence="2">The sequence shown here is derived from an EMBL/GenBank/DDBJ whole genome shotgun (WGS) entry which is preliminary data.</text>
</comment>
<evidence type="ECO:0008006" key="4">
    <source>
        <dbReference type="Google" id="ProtNLM"/>
    </source>
</evidence>
<feature type="region of interest" description="Disordered" evidence="1">
    <location>
        <begin position="60"/>
        <end position="103"/>
    </location>
</feature>
<dbReference type="InterPro" id="IPR051150">
    <property type="entry name" value="SWT21/TCAB1_mRNA_Telomere"/>
</dbReference>
<feature type="region of interest" description="Disordered" evidence="1">
    <location>
        <begin position="380"/>
        <end position="422"/>
    </location>
</feature>
<dbReference type="SMART" id="SM00320">
    <property type="entry name" value="WD40"/>
    <property type="match status" value="6"/>
</dbReference>
<name>A0A8H3TS38_9TREE</name>
<keyword evidence="3" id="KW-1185">Reference proteome</keyword>
<sequence length="483" mass="52620">MDPPQAPLYFSVTPGNTASKRRRILRCPGDQQRTAAARRNLYRGAKWCADGTAVLAQAEDRSVHVLETPQETDRPGNDQETHQEIGSSQDTPPTPWTPTLISRQPTPVVCSTWYPSASRDSSSTYCFVTSTRDRPVRLIDAGDGRCRGVYPILHNEQFIAPTCMMFSPDASRLYAGHDSAIDVFDFARPGEGTRLKLSPSRKSKDGQKGIVSAMTFSPDAASGMYAVGTFKGGRVSCYTEDTGDERVMELDVGNNAQRVSGQGITQLAFHPLNPYVLFSASRQSDYISVYDIRNPSYGPYMYLYRPGLTQQRLGFEVDWAGRWLTTGGTDGVLRVYDVNPPVNDKPVMEHDLHTDSIGSVSLHPFKPWVLTAYGSRQPSAFERSLEDNDSTSENDDSESENDKSDSEADQSSESSKEVADGEETMAVPVAAHATGALGEHGIGSKGNSVAMEGETLSTDTSSSAFGRDAGIGWIGALEVSVFY</sequence>
<dbReference type="SUPFAM" id="SSF50978">
    <property type="entry name" value="WD40 repeat-like"/>
    <property type="match status" value="1"/>
</dbReference>
<dbReference type="InterPro" id="IPR001680">
    <property type="entry name" value="WD40_rpt"/>
</dbReference>
<protein>
    <recommendedName>
        <fullName evidence="4">WD40 repeat domain-containing protein</fullName>
    </recommendedName>
</protein>
<gene>
    <name evidence="2" type="ORF">NliqN6_2818</name>
</gene>
<evidence type="ECO:0000313" key="2">
    <source>
        <dbReference type="EMBL" id="GHJ86416.1"/>
    </source>
</evidence>
<dbReference type="OrthoDB" id="239865at2759"/>
<dbReference type="InterPro" id="IPR015943">
    <property type="entry name" value="WD40/YVTN_repeat-like_dom_sf"/>
</dbReference>
<dbReference type="Proteomes" id="UP000620104">
    <property type="component" value="Unassembled WGS sequence"/>
</dbReference>